<evidence type="ECO:0000313" key="2">
    <source>
        <dbReference type="Proteomes" id="UP000008311"/>
    </source>
</evidence>
<dbReference type="InParanoid" id="B9SPX6"/>
<evidence type="ECO:0000313" key="1">
    <source>
        <dbReference type="EMBL" id="EEF34363.1"/>
    </source>
</evidence>
<name>B9SPX6_RICCO</name>
<sequence>MAGVDSMKCQIKYEEHEGWCAGLRDESIGLLGQRWISLGPLGLQGMVPDAYLLGCSIQLAGPSNEGCFAAMSPMVRQRCVAPLAGHDIKLRLNLGVIRLEK</sequence>
<accession>B9SPX6</accession>
<dbReference type="AlphaFoldDB" id="B9SPX6"/>
<protein>
    <submittedName>
        <fullName evidence="1">Uncharacterized protein</fullName>
    </submittedName>
</protein>
<reference evidence="2" key="1">
    <citation type="journal article" date="2010" name="Nat. Biotechnol.">
        <title>Draft genome sequence of the oilseed species Ricinus communis.</title>
        <authorList>
            <person name="Chan A.P."/>
            <person name="Crabtree J."/>
            <person name="Zhao Q."/>
            <person name="Lorenzi H."/>
            <person name="Orvis J."/>
            <person name="Puiu D."/>
            <person name="Melake-Berhan A."/>
            <person name="Jones K.M."/>
            <person name="Redman J."/>
            <person name="Chen G."/>
            <person name="Cahoon E.B."/>
            <person name="Gedil M."/>
            <person name="Stanke M."/>
            <person name="Haas B.J."/>
            <person name="Wortman J.R."/>
            <person name="Fraser-Liggett C.M."/>
            <person name="Ravel J."/>
            <person name="Rabinowicz P.D."/>
        </authorList>
    </citation>
    <scope>NUCLEOTIDE SEQUENCE [LARGE SCALE GENOMIC DNA]</scope>
    <source>
        <strain evidence="2">cv. Hale</strain>
    </source>
</reference>
<proteinExistence type="predicted"/>
<dbReference type="Proteomes" id="UP000008311">
    <property type="component" value="Unassembled WGS sequence"/>
</dbReference>
<organism evidence="1 2">
    <name type="scientific">Ricinus communis</name>
    <name type="common">Castor bean</name>
    <dbReference type="NCBI Taxonomy" id="3988"/>
    <lineage>
        <taxon>Eukaryota</taxon>
        <taxon>Viridiplantae</taxon>
        <taxon>Streptophyta</taxon>
        <taxon>Embryophyta</taxon>
        <taxon>Tracheophyta</taxon>
        <taxon>Spermatophyta</taxon>
        <taxon>Magnoliopsida</taxon>
        <taxon>eudicotyledons</taxon>
        <taxon>Gunneridae</taxon>
        <taxon>Pentapetalae</taxon>
        <taxon>rosids</taxon>
        <taxon>fabids</taxon>
        <taxon>Malpighiales</taxon>
        <taxon>Euphorbiaceae</taxon>
        <taxon>Acalyphoideae</taxon>
        <taxon>Acalypheae</taxon>
        <taxon>Ricinus</taxon>
    </lineage>
</organism>
<keyword evidence="2" id="KW-1185">Reference proteome</keyword>
<dbReference type="EMBL" id="EQ974074">
    <property type="protein sequence ID" value="EEF34363.1"/>
    <property type="molecule type" value="Genomic_DNA"/>
</dbReference>
<gene>
    <name evidence="1" type="ORF">RCOM_1102300</name>
</gene>